<sequence length="302" mass="35386">MRRSLMFGRLSYRSLRGIQISVVFFFTIIVQELLHFPRAGWIGFAVMMIYAGFDNGTTILRAYHRFLGMLLGLLSGYLLWFLGHVDYRLLIIIIPITIYLAYFLAGQAYTVPTVFTVNTSVIGSGYFDTSRSTFPLTYFLLDYLMCTVIAFAIILVFEYFWFRRYNVMSLFIKDTQADVIRKLYRLIHLLNQDKISRSDWFDACITYTDSLFEMDKLARNSQFLIISEGVLGDHFNEFVALNNHIFIRLKALYLATYTKRRRKYDYNLLLQEVQADLKRLKILVRDVHDAEEHDGELHAAPN</sequence>
<accession>A0A098G2B9</accession>
<reference evidence="8" key="1">
    <citation type="submission" date="2014-09" db="EMBL/GenBank/DDBJ databases">
        <authorList>
            <person name="Gomez-Valero L."/>
        </authorList>
    </citation>
    <scope>NUCLEOTIDE SEQUENCE [LARGE SCALE GENOMIC DNA]</scope>
    <source>
        <strain evidence="8">ATCC700992</strain>
    </source>
</reference>
<proteinExistence type="predicted"/>
<evidence type="ECO:0000313" key="8">
    <source>
        <dbReference type="Proteomes" id="UP000032430"/>
    </source>
</evidence>
<dbReference type="Proteomes" id="UP000032430">
    <property type="component" value="Chromosome I"/>
</dbReference>
<dbReference type="AlphaFoldDB" id="A0A098G2B9"/>
<feature type="transmembrane region" description="Helical" evidence="5">
    <location>
        <begin position="136"/>
        <end position="162"/>
    </location>
</feature>
<feature type="transmembrane region" description="Helical" evidence="5">
    <location>
        <begin position="21"/>
        <end position="50"/>
    </location>
</feature>
<evidence type="ECO:0000256" key="5">
    <source>
        <dbReference type="SAM" id="Phobius"/>
    </source>
</evidence>
<comment type="subcellular location">
    <subcellularLocation>
        <location evidence="1">Membrane</location>
        <topology evidence="1">Multi-pass membrane protein</topology>
    </subcellularLocation>
</comment>
<evidence type="ECO:0000256" key="4">
    <source>
        <dbReference type="ARBA" id="ARBA00023136"/>
    </source>
</evidence>
<dbReference type="GO" id="GO:0016020">
    <property type="term" value="C:membrane"/>
    <property type="evidence" value="ECO:0007669"/>
    <property type="project" value="UniProtKB-SubCell"/>
</dbReference>
<name>A0A098G2B9_9GAMM</name>
<keyword evidence="4 5" id="KW-0472">Membrane</keyword>
<evidence type="ECO:0000256" key="2">
    <source>
        <dbReference type="ARBA" id="ARBA00022692"/>
    </source>
</evidence>
<evidence type="ECO:0000256" key="1">
    <source>
        <dbReference type="ARBA" id="ARBA00004141"/>
    </source>
</evidence>
<protein>
    <recommendedName>
        <fullName evidence="6">Integral membrane bound transporter domain-containing protein</fullName>
    </recommendedName>
</protein>
<dbReference type="HOGENOM" id="CLU_923749_0_0_6"/>
<keyword evidence="8" id="KW-1185">Reference proteome</keyword>
<dbReference type="STRING" id="1212491.LFA_0681"/>
<feature type="transmembrane region" description="Helical" evidence="5">
    <location>
        <begin position="89"/>
        <end position="109"/>
    </location>
</feature>
<evidence type="ECO:0000259" key="6">
    <source>
        <dbReference type="Pfam" id="PF13515"/>
    </source>
</evidence>
<dbReference type="Pfam" id="PF13515">
    <property type="entry name" value="FUSC_2"/>
    <property type="match status" value="1"/>
</dbReference>
<dbReference type="InterPro" id="IPR049453">
    <property type="entry name" value="Memb_transporter_dom"/>
</dbReference>
<keyword evidence="2 5" id="KW-0812">Transmembrane</keyword>
<dbReference type="EMBL" id="LN614827">
    <property type="protein sequence ID" value="CEG56131.1"/>
    <property type="molecule type" value="Genomic_DNA"/>
</dbReference>
<feature type="domain" description="Integral membrane bound transporter" evidence="6">
    <location>
        <begin position="28"/>
        <end position="157"/>
    </location>
</feature>
<evidence type="ECO:0000256" key="3">
    <source>
        <dbReference type="ARBA" id="ARBA00022989"/>
    </source>
</evidence>
<feature type="transmembrane region" description="Helical" evidence="5">
    <location>
        <begin position="62"/>
        <end position="82"/>
    </location>
</feature>
<keyword evidence="3 5" id="KW-1133">Transmembrane helix</keyword>
<evidence type="ECO:0000313" key="7">
    <source>
        <dbReference type="EMBL" id="CEG56131.1"/>
    </source>
</evidence>
<organism evidence="7 8">
    <name type="scientific">Legionella fallonii LLAP-10</name>
    <dbReference type="NCBI Taxonomy" id="1212491"/>
    <lineage>
        <taxon>Bacteria</taxon>
        <taxon>Pseudomonadati</taxon>
        <taxon>Pseudomonadota</taxon>
        <taxon>Gammaproteobacteria</taxon>
        <taxon>Legionellales</taxon>
        <taxon>Legionellaceae</taxon>
        <taxon>Legionella</taxon>
    </lineage>
</organism>
<gene>
    <name evidence="7" type="ORF">LFA_0681</name>
</gene>
<dbReference type="RefSeq" id="WP_052673838.1">
    <property type="nucleotide sequence ID" value="NZ_LN614827.1"/>
</dbReference>
<dbReference type="KEGG" id="lfa:LFA_0681"/>